<dbReference type="InterPro" id="IPR023213">
    <property type="entry name" value="CAT-like_dom_sf"/>
</dbReference>
<reference evidence="2" key="1">
    <citation type="submission" date="2021-02" db="EMBL/GenBank/DDBJ databases">
        <authorList>
            <person name="Nowell W R."/>
        </authorList>
    </citation>
    <scope>NUCLEOTIDE SEQUENCE</scope>
</reference>
<dbReference type="Gene3D" id="3.30.300.30">
    <property type="match status" value="1"/>
</dbReference>
<protein>
    <recommendedName>
        <fullName evidence="1">Carrier domain-containing protein</fullName>
    </recommendedName>
</protein>
<dbReference type="GO" id="GO:0044550">
    <property type="term" value="P:secondary metabolite biosynthetic process"/>
    <property type="evidence" value="ECO:0007669"/>
    <property type="project" value="TreeGrafter"/>
</dbReference>
<name>A0A820D208_9BILA</name>
<dbReference type="InterPro" id="IPR042099">
    <property type="entry name" value="ANL_N_sf"/>
</dbReference>
<evidence type="ECO:0000313" key="3">
    <source>
        <dbReference type="Proteomes" id="UP000663844"/>
    </source>
</evidence>
<dbReference type="Gene3D" id="3.40.50.12780">
    <property type="entry name" value="N-terminal domain of ligase-like"/>
    <property type="match status" value="1"/>
</dbReference>
<dbReference type="InterPro" id="IPR036736">
    <property type="entry name" value="ACP-like_sf"/>
</dbReference>
<dbReference type="Gene3D" id="1.10.1200.10">
    <property type="entry name" value="ACP-like"/>
    <property type="match status" value="1"/>
</dbReference>
<dbReference type="InterPro" id="IPR009081">
    <property type="entry name" value="PP-bd_ACP"/>
</dbReference>
<dbReference type="PROSITE" id="PS00455">
    <property type="entry name" value="AMP_BINDING"/>
    <property type="match status" value="1"/>
</dbReference>
<sequence>MAGGVYCPLSPRDPQHRLHALTQQTQSRLVLVHDLTKIKFNYDIVLLSINSVLTNIETDSIIHVNRLSNVAVIPDNIAYIIFTSGSTGIPKPVSERCSVQLVELLESIINNDCFIWNLCGPAETTLQSLFHRVNSEVDAETIPLGRPLPNYSCIVVDFFGLPVFIGQEGEILVRGVGIFAGYLGRDDLTAKALLEIDGELFYRTGDLVIIDHNGLLHYQGRKDHQIKLHGQRIELGEIEQCLLRTSISACVVIKGSDDHLVAYVQSSDIDEEHLRQHCQSHLPPHMIPSFFIILDKLPLNANGKVDRKSLPIPKNSFHSSDTIHHQNVEPRNELEIYIHSLWCQILCQTRISIDTNFFSIGGHSLLLIQLYHNYKITLNIDTTKINIAKLFQYITIADHARLIHQSMDDPETYQNLLSSVHNKQEISIRKRACSISQENIILVADELSRYEPFPVTDIQLAYLVGREGVVDLGHVSPFSYMEYDFSSTFDIECFERALNYLIERHEALRLIFPSHTEQKILKTVPYYTISILNIDDVQSSQKYLIKRREQLSHQIRPADQWPL</sequence>
<dbReference type="InterPro" id="IPR045851">
    <property type="entry name" value="AMP-bd_C_sf"/>
</dbReference>
<dbReference type="Proteomes" id="UP000663844">
    <property type="component" value="Unassembled WGS sequence"/>
</dbReference>
<dbReference type="SUPFAM" id="SSF47336">
    <property type="entry name" value="ACP-like"/>
    <property type="match status" value="1"/>
</dbReference>
<evidence type="ECO:0000313" key="2">
    <source>
        <dbReference type="EMBL" id="CAF4217868.1"/>
    </source>
</evidence>
<gene>
    <name evidence="2" type="ORF">OXD698_LOCUS41711</name>
</gene>
<dbReference type="GO" id="GO:0031177">
    <property type="term" value="F:phosphopantetheine binding"/>
    <property type="evidence" value="ECO:0007669"/>
    <property type="project" value="TreeGrafter"/>
</dbReference>
<dbReference type="Gene3D" id="3.40.50.980">
    <property type="match status" value="1"/>
</dbReference>
<dbReference type="InterPro" id="IPR020845">
    <property type="entry name" value="AMP-binding_CS"/>
</dbReference>
<dbReference type="Pfam" id="PF13193">
    <property type="entry name" value="AMP-binding_C"/>
    <property type="match status" value="1"/>
</dbReference>
<feature type="domain" description="Carrier" evidence="1">
    <location>
        <begin position="329"/>
        <end position="407"/>
    </location>
</feature>
<evidence type="ECO:0000259" key="1">
    <source>
        <dbReference type="PROSITE" id="PS50075"/>
    </source>
</evidence>
<dbReference type="SUPFAM" id="SSF56801">
    <property type="entry name" value="Acetyl-CoA synthetase-like"/>
    <property type="match status" value="1"/>
</dbReference>
<dbReference type="EMBL" id="CAJOAZ010010262">
    <property type="protein sequence ID" value="CAF4217868.1"/>
    <property type="molecule type" value="Genomic_DNA"/>
</dbReference>
<dbReference type="SUPFAM" id="SSF52777">
    <property type="entry name" value="CoA-dependent acyltransferases"/>
    <property type="match status" value="1"/>
</dbReference>
<dbReference type="Pfam" id="PF00550">
    <property type="entry name" value="PP-binding"/>
    <property type="match status" value="1"/>
</dbReference>
<dbReference type="GO" id="GO:0005737">
    <property type="term" value="C:cytoplasm"/>
    <property type="evidence" value="ECO:0007669"/>
    <property type="project" value="TreeGrafter"/>
</dbReference>
<accession>A0A820D208</accession>
<dbReference type="GO" id="GO:0043041">
    <property type="term" value="P:amino acid activation for nonribosomal peptide biosynthetic process"/>
    <property type="evidence" value="ECO:0007669"/>
    <property type="project" value="TreeGrafter"/>
</dbReference>
<dbReference type="Pfam" id="PF00501">
    <property type="entry name" value="AMP-binding"/>
    <property type="match status" value="2"/>
</dbReference>
<comment type="caution">
    <text evidence="2">The sequence shown here is derived from an EMBL/GenBank/DDBJ whole genome shotgun (WGS) entry which is preliminary data.</text>
</comment>
<dbReference type="AlphaFoldDB" id="A0A820D208"/>
<dbReference type="PROSITE" id="PS50075">
    <property type="entry name" value="CARRIER"/>
    <property type="match status" value="1"/>
</dbReference>
<organism evidence="2 3">
    <name type="scientific">Adineta steineri</name>
    <dbReference type="NCBI Taxonomy" id="433720"/>
    <lineage>
        <taxon>Eukaryota</taxon>
        <taxon>Metazoa</taxon>
        <taxon>Spiralia</taxon>
        <taxon>Gnathifera</taxon>
        <taxon>Rotifera</taxon>
        <taxon>Eurotatoria</taxon>
        <taxon>Bdelloidea</taxon>
        <taxon>Adinetida</taxon>
        <taxon>Adinetidae</taxon>
        <taxon>Adineta</taxon>
    </lineage>
</organism>
<dbReference type="InterPro" id="IPR000873">
    <property type="entry name" value="AMP-dep_synth/lig_dom"/>
</dbReference>
<dbReference type="Gene3D" id="3.30.559.10">
    <property type="entry name" value="Chloramphenicol acetyltransferase-like domain"/>
    <property type="match status" value="1"/>
</dbReference>
<dbReference type="PANTHER" id="PTHR45527">
    <property type="entry name" value="NONRIBOSOMAL PEPTIDE SYNTHETASE"/>
    <property type="match status" value="1"/>
</dbReference>
<proteinExistence type="predicted"/>
<feature type="non-terminal residue" evidence="2">
    <location>
        <position position="1"/>
    </location>
</feature>
<dbReference type="PANTHER" id="PTHR45527:SF1">
    <property type="entry name" value="FATTY ACID SYNTHASE"/>
    <property type="match status" value="1"/>
</dbReference>
<dbReference type="InterPro" id="IPR025110">
    <property type="entry name" value="AMP-bd_C"/>
</dbReference>